<evidence type="ECO:0000313" key="1">
    <source>
        <dbReference type="EMBL" id="UOF01952.1"/>
    </source>
</evidence>
<dbReference type="EMBL" id="CP093442">
    <property type="protein sequence ID" value="UOF01952.1"/>
    <property type="molecule type" value="Genomic_DNA"/>
</dbReference>
<dbReference type="Proteomes" id="UP000830116">
    <property type="component" value="Chromosome"/>
</dbReference>
<reference evidence="1" key="1">
    <citation type="submission" date="2022-03" db="EMBL/GenBank/DDBJ databases">
        <title>Genome Identification and Characterization of new species Bdellovibrio reynosense LBG001 sp. nov. from a Mexico soil sample.</title>
        <authorList>
            <person name="Camilli A."/>
            <person name="Ajao Y."/>
            <person name="Guo X."/>
        </authorList>
    </citation>
    <scope>NUCLEOTIDE SEQUENCE</scope>
    <source>
        <strain evidence="1">LBG001</strain>
    </source>
</reference>
<protein>
    <recommendedName>
        <fullName evidence="3">DUF4412 domain-containing protein</fullName>
    </recommendedName>
</protein>
<proteinExistence type="predicted"/>
<keyword evidence="2" id="KW-1185">Reference proteome</keyword>
<organism evidence="1 2">
    <name type="scientific">Bdellovibrio reynosensis</name>
    <dbReference type="NCBI Taxonomy" id="2835041"/>
    <lineage>
        <taxon>Bacteria</taxon>
        <taxon>Pseudomonadati</taxon>
        <taxon>Bdellovibrionota</taxon>
        <taxon>Bdellovibrionia</taxon>
        <taxon>Bdellovibrionales</taxon>
        <taxon>Pseudobdellovibrionaceae</taxon>
        <taxon>Bdellovibrio</taxon>
    </lineage>
</organism>
<name>A0ABY4CDJ9_9BACT</name>
<evidence type="ECO:0000313" key="2">
    <source>
        <dbReference type="Proteomes" id="UP000830116"/>
    </source>
</evidence>
<gene>
    <name evidence="1" type="ORF">MNR06_03160</name>
</gene>
<accession>A0ABY4CDJ9</accession>
<evidence type="ECO:0008006" key="3">
    <source>
        <dbReference type="Google" id="ProtNLM"/>
    </source>
</evidence>
<dbReference type="RefSeq" id="WP_243538571.1">
    <property type="nucleotide sequence ID" value="NZ_CP093442.1"/>
</dbReference>
<sequence length="316" mass="34847">MKILKHIQSPKFFFSIILLFVLSAAAASQLLYQTSGVNSFKLFLDENGTRRAVRTSHSYDLFRKFLPAGGEELFLVSSNKTVTTYLDAEGTGGQVSWSVRKGAKLEKVLWGKTEQATDLFVHEEFPVLVTALAGCCAEMTGYRLYDLETGKLIMSFNDFAWEDKVTQPFTLEIPNSDLRPRFIGMISQDSTRDRDFVAPAPGKQAALLVKYAVESQKQRLQIDMEVAAGNGISVLDISWEPDTTVPDSDKIEFRGNKITLWNIDGVKDPAQILGVILKITLDAGMGEKTVKIPVKGDKFDLSAAEIPDGVSINAAP</sequence>